<organism evidence="1 2">
    <name type="scientific">Ceutorhynchus assimilis</name>
    <name type="common">cabbage seed weevil</name>
    <dbReference type="NCBI Taxonomy" id="467358"/>
    <lineage>
        <taxon>Eukaryota</taxon>
        <taxon>Metazoa</taxon>
        <taxon>Ecdysozoa</taxon>
        <taxon>Arthropoda</taxon>
        <taxon>Hexapoda</taxon>
        <taxon>Insecta</taxon>
        <taxon>Pterygota</taxon>
        <taxon>Neoptera</taxon>
        <taxon>Endopterygota</taxon>
        <taxon>Coleoptera</taxon>
        <taxon>Polyphaga</taxon>
        <taxon>Cucujiformia</taxon>
        <taxon>Curculionidae</taxon>
        <taxon>Ceutorhynchinae</taxon>
        <taxon>Ceutorhynchus</taxon>
    </lineage>
</organism>
<evidence type="ECO:0000313" key="2">
    <source>
        <dbReference type="Proteomes" id="UP001152799"/>
    </source>
</evidence>
<proteinExistence type="predicted"/>
<sequence>MGTLWPSNLYNSYTTISWYHMKIKMPYLRQLRF</sequence>
<reference evidence="1" key="1">
    <citation type="submission" date="2022-01" db="EMBL/GenBank/DDBJ databases">
        <authorList>
            <person name="King R."/>
        </authorList>
    </citation>
    <scope>NUCLEOTIDE SEQUENCE</scope>
</reference>
<gene>
    <name evidence="1" type="ORF">CEUTPL_LOCUS6363</name>
</gene>
<dbReference type="Proteomes" id="UP001152799">
    <property type="component" value="Chromosome 3"/>
</dbReference>
<accession>A0A9N9MP44</accession>
<protein>
    <submittedName>
        <fullName evidence="1">Uncharacterized protein</fullName>
    </submittedName>
</protein>
<keyword evidence="2" id="KW-1185">Reference proteome</keyword>
<evidence type="ECO:0000313" key="1">
    <source>
        <dbReference type="EMBL" id="CAG9765760.1"/>
    </source>
</evidence>
<dbReference type="AlphaFoldDB" id="A0A9N9MP44"/>
<dbReference type="EMBL" id="OU892279">
    <property type="protein sequence ID" value="CAG9765760.1"/>
    <property type="molecule type" value="Genomic_DNA"/>
</dbReference>
<name>A0A9N9MP44_9CUCU</name>